<accession>A0A7J0BHK7</accession>
<reference evidence="3 4" key="1">
    <citation type="submission" date="2020-05" db="EMBL/GenBank/DDBJ databases">
        <title>Draft genome sequence of Desulfovibrio sp. strain HN2T.</title>
        <authorList>
            <person name="Ueno A."/>
            <person name="Tamazawa S."/>
            <person name="Tamamura S."/>
            <person name="Murakami T."/>
            <person name="Kiyama T."/>
            <person name="Inomata H."/>
            <person name="Amano Y."/>
            <person name="Miyakawa K."/>
            <person name="Tamaki H."/>
            <person name="Naganuma T."/>
            <person name="Kaneko K."/>
        </authorList>
    </citation>
    <scope>NUCLEOTIDE SEQUENCE [LARGE SCALE GENOMIC DNA]</scope>
    <source>
        <strain evidence="3 4">HN2</strain>
    </source>
</reference>
<dbReference type="Proteomes" id="UP000503840">
    <property type="component" value="Unassembled WGS sequence"/>
</dbReference>
<dbReference type="NCBIfam" id="TIGR02977">
    <property type="entry name" value="phageshock_pspA"/>
    <property type="match status" value="1"/>
</dbReference>
<evidence type="ECO:0000256" key="1">
    <source>
        <dbReference type="ARBA" id="ARBA00043985"/>
    </source>
</evidence>
<keyword evidence="2" id="KW-0175">Coiled coil</keyword>
<organism evidence="3 4">
    <name type="scientific">Desulfovibrio subterraneus</name>
    <dbReference type="NCBI Taxonomy" id="2718620"/>
    <lineage>
        <taxon>Bacteria</taxon>
        <taxon>Pseudomonadati</taxon>
        <taxon>Thermodesulfobacteriota</taxon>
        <taxon>Desulfovibrionia</taxon>
        <taxon>Desulfovibrionales</taxon>
        <taxon>Desulfovibrionaceae</taxon>
        <taxon>Desulfovibrio</taxon>
    </lineage>
</organism>
<dbReference type="RefSeq" id="WP_174404263.1">
    <property type="nucleotide sequence ID" value="NZ_BLVO01000012.1"/>
</dbReference>
<sequence>MGVFTRFQDIIASNVGAMLDKAENPEKMIRMMIREMEETLVELKANCAGTMAECKRIRRERDSILELVAKWEQRAELAIAKGREELAREALIEKHRETDRIEALDRELAGCEALVAQAQEDLAVLESKLKTTKEKQSLLVQRQVHAVVRKQARMDATRAEGYDAVRRFEELEQRVERMEAEADVAGLPLRKSSLDSRFSELEGSEQVERELAALKERVGKDPRENS</sequence>
<dbReference type="InterPro" id="IPR014319">
    <property type="entry name" value="Phageshock_PspA"/>
</dbReference>
<comment type="similarity">
    <text evidence="1">Belongs to the PspA/Vipp/IM30 family.</text>
</comment>
<name>A0A7J0BHK7_9BACT</name>
<dbReference type="AlphaFoldDB" id="A0A7J0BHK7"/>
<protein>
    <submittedName>
        <fullName evidence="3">Phage shock protein A</fullName>
    </submittedName>
</protein>
<evidence type="ECO:0000313" key="4">
    <source>
        <dbReference type="Proteomes" id="UP000503840"/>
    </source>
</evidence>
<dbReference type="GO" id="GO:0009271">
    <property type="term" value="P:phage shock"/>
    <property type="evidence" value="ECO:0007669"/>
    <property type="project" value="TreeGrafter"/>
</dbReference>
<dbReference type="PANTHER" id="PTHR31088">
    <property type="entry name" value="MEMBRANE-ASSOCIATED PROTEIN VIPP1, CHLOROPLASTIC"/>
    <property type="match status" value="1"/>
</dbReference>
<dbReference type="PANTHER" id="PTHR31088:SF6">
    <property type="entry name" value="PHAGE SHOCK PROTEIN A"/>
    <property type="match status" value="1"/>
</dbReference>
<comment type="caution">
    <text evidence="3">The sequence shown here is derived from an EMBL/GenBank/DDBJ whole genome shotgun (WGS) entry which is preliminary data.</text>
</comment>
<gene>
    <name evidence="3" type="primary">pspA</name>
    <name evidence="3" type="ORF">DSM101010T_09290</name>
</gene>
<dbReference type="Pfam" id="PF04012">
    <property type="entry name" value="PspA_IM30"/>
    <property type="match status" value="1"/>
</dbReference>
<feature type="coiled-coil region" evidence="2">
    <location>
        <begin position="33"/>
        <end position="135"/>
    </location>
</feature>
<keyword evidence="4" id="KW-1185">Reference proteome</keyword>
<evidence type="ECO:0000313" key="3">
    <source>
        <dbReference type="EMBL" id="GFM32564.1"/>
    </source>
</evidence>
<dbReference type="EMBL" id="BLVO01000012">
    <property type="protein sequence ID" value="GFM32564.1"/>
    <property type="molecule type" value="Genomic_DNA"/>
</dbReference>
<dbReference type="GO" id="GO:0005829">
    <property type="term" value="C:cytosol"/>
    <property type="evidence" value="ECO:0007669"/>
    <property type="project" value="TreeGrafter"/>
</dbReference>
<proteinExistence type="inferred from homology"/>
<dbReference type="InterPro" id="IPR007157">
    <property type="entry name" value="PspA_VIPP1"/>
</dbReference>
<evidence type="ECO:0000256" key="2">
    <source>
        <dbReference type="SAM" id="Coils"/>
    </source>
</evidence>